<organism evidence="2 3">
    <name type="scientific">Streptomyces olivaceoviridis</name>
    <name type="common">Streptomyces corchorusii</name>
    <dbReference type="NCBI Taxonomy" id="1921"/>
    <lineage>
        <taxon>Bacteria</taxon>
        <taxon>Bacillati</taxon>
        <taxon>Actinomycetota</taxon>
        <taxon>Actinomycetes</taxon>
        <taxon>Kitasatosporales</taxon>
        <taxon>Streptomycetaceae</taxon>
        <taxon>Streptomyces</taxon>
    </lineage>
</organism>
<reference evidence="2 3" key="1">
    <citation type="submission" date="2024-10" db="EMBL/GenBank/DDBJ databases">
        <title>The Natural Products Discovery Center: Release of the First 8490 Sequenced Strains for Exploring Actinobacteria Biosynthetic Diversity.</title>
        <authorList>
            <person name="Kalkreuter E."/>
            <person name="Kautsar S.A."/>
            <person name="Yang D."/>
            <person name="Bader C.D."/>
            <person name="Teijaro C.N."/>
            <person name="Fluegel L."/>
            <person name="Davis C.M."/>
            <person name="Simpson J.R."/>
            <person name="Lauterbach L."/>
            <person name="Steele A.D."/>
            <person name="Gui C."/>
            <person name="Meng S."/>
            <person name="Li G."/>
            <person name="Viehrig K."/>
            <person name="Ye F."/>
            <person name="Su P."/>
            <person name="Kiefer A.F."/>
            <person name="Nichols A."/>
            <person name="Cepeda A.J."/>
            <person name="Yan W."/>
            <person name="Fan B."/>
            <person name="Jiang Y."/>
            <person name="Adhikari A."/>
            <person name="Zheng C.-J."/>
            <person name="Schuster L."/>
            <person name="Cowan T.M."/>
            <person name="Smanski M.J."/>
            <person name="Chevrette M.G."/>
            <person name="De Carvalho L.P.S."/>
            <person name="Shen B."/>
        </authorList>
    </citation>
    <scope>NUCLEOTIDE SEQUENCE [LARGE SCALE GENOMIC DNA]</scope>
    <source>
        <strain evidence="2 3">NPDC020295</strain>
    </source>
</reference>
<dbReference type="RefSeq" id="WP_244218410.1">
    <property type="nucleotide sequence ID" value="NZ_JBIRUT010000015.1"/>
</dbReference>
<comment type="caution">
    <text evidence="2">The sequence shown here is derived from an EMBL/GenBank/DDBJ whole genome shotgun (WGS) entry which is preliminary data.</text>
</comment>
<sequence>MTPPRCPRTLAVLARWLLGTGLVSWRYLWETTPLHRGGECRGDETDLPPRLPPAAADSRVQRAQDGYGPLFHRLFRVRITDADVGPERLIEWVCCDFKRFVPSEVVDIRTGELRDHGLDVGDELLVEMPGPWNGPVKVVHRDVDRLHLVTLRGHMEAGQVHFRAREEDGLLVFEIELWACPGSRLVHLLYSHLRLAKEIQLNMWVRFCLAAAAMSGGRPADGVHISTRWLESPDRTPVRPLSPAGKDSSGAPAQGAPSADRFGQPGAGRDHWRRDGT</sequence>
<dbReference type="Proteomes" id="UP001611397">
    <property type="component" value="Unassembled WGS sequence"/>
</dbReference>
<evidence type="ECO:0000313" key="2">
    <source>
        <dbReference type="EMBL" id="MFI2159153.1"/>
    </source>
</evidence>
<keyword evidence="3" id="KW-1185">Reference proteome</keyword>
<accession>A0ABW7VG45</accession>
<proteinExistence type="predicted"/>
<dbReference type="EMBL" id="JBIRWM010000013">
    <property type="protein sequence ID" value="MFI2159153.1"/>
    <property type="molecule type" value="Genomic_DNA"/>
</dbReference>
<feature type="compositionally biased region" description="Low complexity" evidence="1">
    <location>
        <begin position="248"/>
        <end position="259"/>
    </location>
</feature>
<feature type="compositionally biased region" description="Basic and acidic residues" evidence="1">
    <location>
        <begin position="268"/>
        <end position="277"/>
    </location>
</feature>
<feature type="region of interest" description="Disordered" evidence="1">
    <location>
        <begin position="226"/>
        <end position="277"/>
    </location>
</feature>
<protein>
    <submittedName>
        <fullName evidence="2">DUF1990 domain-containing protein</fullName>
    </submittedName>
</protein>
<evidence type="ECO:0000313" key="3">
    <source>
        <dbReference type="Proteomes" id="UP001611397"/>
    </source>
</evidence>
<name>A0ABW7VG45_STROI</name>
<gene>
    <name evidence="2" type="ORF">ACH49L_26260</name>
</gene>
<evidence type="ECO:0000256" key="1">
    <source>
        <dbReference type="SAM" id="MobiDB-lite"/>
    </source>
</evidence>